<proteinExistence type="inferred from homology"/>
<dbReference type="SUPFAM" id="SSF141493">
    <property type="entry name" value="Allene oxide cyclase-like"/>
    <property type="match status" value="1"/>
</dbReference>
<dbReference type="Proteomes" id="UP001633002">
    <property type="component" value="Unassembled WGS sequence"/>
</dbReference>
<gene>
    <name evidence="9" type="ORF">R1sor_000390</name>
</gene>
<evidence type="ECO:0000256" key="2">
    <source>
        <dbReference type="ARBA" id="ARBA00007982"/>
    </source>
</evidence>
<organism evidence="9 10">
    <name type="scientific">Riccia sorocarpa</name>
    <dbReference type="NCBI Taxonomy" id="122646"/>
    <lineage>
        <taxon>Eukaryota</taxon>
        <taxon>Viridiplantae</taxon>
        <taxon>Streptophyta</taxon>
        <taxon>Embryophyta</taxon>
        <taxon>Marchantiophyta</taxon>
        <taxon>Marchantiopsida</taxon>
        <taxon>Marchantiidae</taxon>
        <taxon>Marchantiales</taxon>
        <taxon>Ricciaceae</taxon>
        <taxon>Riccia</taxon>
    </lineage>
</organism>
<evidence type="ECO:0000256" key="6">
    <source>
        <dbReference type="ARBA" id="ARBA00022946"/>
    </source>
</evidence>
<evidence type="ECO:0000256" key="8">
    <source>
        <dbReference type="ARBA" id="ARBA00049891"/>
    </source>
</evidence>
<keyword evidence="5" id="KW-0934">Plastid</keyword>
<evidence type="ECO:0000313" key="10">
    <source>
        <dbReference type="Proteomes" id="UP001633002"/>
    </source>
</evidence>
<evidence type="ECO:0000256" key="3">
    <source>
        <dbReference type="ARBA" id="ARBA00012209"/>
    </source>
</evidence>
<dbReference type="InterPro" id="IPR044859">
    <property type="entry name" value="Allene_oxi_cyc_Dirigent"/>
</dbReference>
<dbReference type="GO" id="GO:0046423">
    <property type="term" value="F:allene-oxide cyclase activity"/>
    <property type="evidence" value="ECO:0007669"/>
    <property type="project" value="UniProtKB-EC"/>
</dbReference>
<dbReference type="EMBL" id="JBJQOH010000006">
    <property type="protein sequence ID" value="KAL3682368.1"/>
    <property type="molecule type" value="Genomic_DNA"/>
</dbReference>
<dbReference type="EC" id="5.3.99.6" evidence="3"/>
<evidence type="ECO:0000256" key="4">
    <source>
        <dbReference type="ARBA" id="ARBA00022528"/>
    </source>
</evidence>
<keyword evidence="7" id="KW-0413">Isomerase</keyword>
<accession>A0ABD3GT02</accession>
<keyword evidence="6" id="KW-0809">Transit peptide</keyword>
<dbReference type="PANTHER" id="PTHR31843">
    <property type="entry name" value="ALLENE OXIDE CYCLASE 4, CHLOROPLASTIC"/>
    <property type="match status" value="1"/>
</dbReference>
<dbReference type="Gene3D" id="2.40.480.10">
    <property type="entry name" value="Allene oxide cyclase-like"/>
    <property type="match status" value="1"/>
</dbReference>
<name>A0ABD3GT02_9MARC</name>
<dbReference type="GO" id="GO:0009695">
    <property type="term" value="P:jasmonic acid biosynthetic process"/>
    <property type="evidence" value="ECO:0007669"/>
    <property type="project" value="UniProtKB-ARBA"/>
</dbReference>
<dbReference type="GO" id="GO:0009507">
    <property type="term" value="C:chloroplast"/>
    <property type="evidence" value="ECO:0007669"/>
    <property type="project" value="UniProtKB-SubCell"/>
</dbReference>
<evidence type="ECO:0000256" key="7">
    <source>
        <dbReference type="ARBA" id="ARBA00023235"/>
    </source>
</evidence>
<dbReference type="PANTHER" id="PTHR31843:SF11">
    <property type="entry name" value="ALLENE OXIDE CYCLASE 4, CHLOROPLASTIC"/>
    <property type="match status" value="1"/>
</dbReference>
<comment type="similarity">
    <text evidence="2">Belongs to the allene oxide cyclase family.</text>
</comment>
<comment type="caution">
    <text evidence="9">The sequence shown here is derived from an EMBL/GenBank/DDBJ whole genome shotgun (WGS) entry which is preliminary data.</text>
</comment>
<keyword evidence="4" id="KW-0150">Chloroplast</keyword>
<dbReference type="Pfam" id="PF06351">
    <property type="entry name" value="Allene_ox_cyc"/>
    <property type="match status" value="1"/>
</dbReference>
<evidence type="ECO:0000256" key="1">
    <source>
        <dbReference type="ARBA" id="ARBA00004229"/>
    </source>
</evidence>
<comment type="catalytic activity">
    <reaction evidence="8">
        <text>(9Z,13S,15Z)-12,13-epoxyoctadeca-9,11,15-trienoate = (9S,13S,15Z)-12-oxophyto-10,15-dienoate</text>
        <dbReference type="Rhea" id="RHEA:22592"/>
        <dbReference type="ChEBI" id="CHEBI:36438"/>
        <dbReference type="ChEBI" id="CHEBI:57411"/>
        <dbReference type="EC" id="5.3.99.6"/>
    </reaction>
</comment>
<protein>
    <recommendedName>
        <fullName evidence="3">allene-oxide cyclase</fullName>
        <ecNumber evidence="3">5.3.99.6</ecNumber>
    </recommendedName>
</protein>
<evidence type="ECO:0000313" key="9">
    <source>
        <dbReference type="EMBL" id="KAL3682368.1"/>
    </source>
</evidence>
<dbReference type="AlphaFoldDB" id="A0ABD3GT02"/>
<keyword evidence="10" id="KW-1185">Reference proteome</keyword>
<dbReference type="InterPro" id="IPR034871">
    <property type="entry name" value="Allene_oxi_cyc_sf"/>
</dbReference>
<evidence type="ECO:0000256" key="5">
    <source>
        <dbReference type="ARBA" id="ARBA00022640"/>
    </source>
</evidence>
<reference evidence="9 10" key="1">
    <citation type="submission" date="2024-09" db="EMBL/GenBank/DDBJ databases">
        <title>Chromosome-scale assembly of Riccia sorocarpa.</title>
        <authorList>
            <person name="Paukszto L."/>
        </authorList>
    </citation>
    <scope>NUCLEOTIDE SEQUENCE [LARGE SCALE GENOMIC DNA]</scope>
    <source>
        <strain evidence="9">LP-2024</strain>
        <tissue evidence="9">Aerial parts of the thallus</tissue>
    </source>
</reference>
<dbReference type="InterPro" id="IPR009410">
    <property type="entry name" value="Allene_ox_cyc"/>
</dbReference>
<sequence>MATAASVQAVRAGLGFTAILRRSLPKTSSSPSISFSNAPLKSRFFAVPHFSQSLRRSSAASGFKVRHTSRTAIVSESFSSEKDDEEQVFALFEFNEGDKGSPFLVKNNKKVQVPCIGDIVPYSNKVYDCTGKKYLGRSAGLCVVVEHHHASGGDLFETTMSHYLGDYGHISCQGPYMTYADSEMAVTGGTGRFAGARGWVKCQNIGGPLKLIYTYHIKGIPKLPAELCQPPVLSQVVKQPAPVQASED</sequence>
<comment type="subcellular location">
    <subcellularLocation>
        <location evidence="1">Plastid</location>
        <location evidence="1">Chloroplast</location>
    </subcellularLocation>
</comment>